<feature type="transmembrane region" description="Helical" evidence="7">
    <location>
        <begin position="89"/>
        <end position="111"/>
    </location>
</feature>
<keyword evidence="11" id="KW-1185">Reference proteome</keyword>
<dbReference type="SUPFAM" id="SSF117070">
    <property type="entry name" value="LEA14-like"/>
    <property type="match status" value="1"/>
</dbReference>
<evidence type="ECO:0000256" key="2">
    <source>
        <dbReference type="ARBA" id="ARBA00008111"/>
    </source>
</evidence>
<organism evidence="10 11">
    <name type="scientific">Tegillarca granosa</name>
    <name type="common">Malaysian cockle</name>
    <name type="synonym">Anadara granosa</name>
    <dbReference type="NCBI Taxonomy" id="220873"/>
    <lineage>
        <taxon>Eukaryota</taxon>
        <taxon>Metazoa</taxon>
        <taxon>Spiralia</taxon>
        <taxon>Lophotrochozoa</taxon>
        <taxon>Mollusca</taxon>
        <taxon>Bivalvia</taxon>
        <taxon>Autobranchia</taxon>
        <taxon>Pteriomorphia</taxon>
        <taxon>Arcoida</taxon>
        <taxon>Arcoidea</taxon>
        <taxon>Arcidae</taxon>
        <taxon>Tegillarca</taxon>
    </lineage>
</organism>
<evidence type="ECO:0000259" key="8">
    <source>
        <dbReference type="Pfam" id="PF07092"/>
    </source>
</evidence>
<keyword evidence="3 7" id="KW-0812">Transmembrane</keyword>
<evidence type="ECO:0000259" key="9">
    <source>
        <dbReference type="Pfam" id="PF21002"/>
    </source>
</evidence>
<evidence type="ECO:0000256" key="3">
    <source>
        <dbReference type="ARBA" id="ARBA00022692"/>
    </source>
</evidence>
<dbReference type="EMBL" id="JARBDR010000342">
    <property type="protein sequence ID" value="KAJ8314090.1"/>
    <property type="molecule type" value="Genomic_DNA"/>
</dbReference>
<evidence type="ECO:0000256" key="5">
    <source>
        <dbReference type="ARBA" id="ARBA00023136"/>
    </source>
</evidence>
<dbReference type="Pfam" id="PF21002">
    <property type="entry name" value="TMEM106_N"/>
    <property type="match status" value="1"/>
</dbReference>
<keyword evidence="4 7" id="KW-1133">Transmembrane helix</keyword>
<protein>
    <recommendedName>
        <fullName evidence="12">Transmembrane protein 106B</fullName>
    </recommendedName>
</protein>
<dbReference type="Pfam" id="PF07092">
    <property type="entry name" value="TMEM106"/>
    <property type="match status" value="1"/>
</dbReference>
<dbReference type="Proteomes" id="UP001217089">
    <property type="component" value="Unassembled WGS sequence"/>
</dbReference>
<evidence type="ECO:0000256" key="6">
    <source>
        <dbReference type="SAM" id="MobiDB-lite"/>
    </source>
</evidence>
<comment type="subcellular location">
    <subcellularLocation>
        <location evidence="1">Endomembrane system</location>
    </subcellularLocation>
</comment>
<comment type="similarity">
    <text evidence="2">Belongs to the TMEM106 family.</text>
</comment>
<reference evidence="10 11" key="1">
    <citation type="submission" date="2022-12" db="EMBL/GenBank/DDBJ databases">
        <title>Chromosome-level genome of Tegillarca granosa.</title>
        <authorList>
            <person name="Kim J."/>
        </authorList>
    </citation>
    <scope>NUCLEOTIDE SEQUENCE [LARGE SCALE GENOMIC DNA]</scope>
    <source>
        <strain evidence="10">Teg-2019</strain>
        <tissue evidence="10">Adductor muscle</tissue>
    </source>
</reference>
<dbReference type="InterPro" id="IPR048509">
    <property type="entry name" value="TMEM106_C"/>
</dbReference>
<dbReference type="PANTHER" id="PTHR28556:SF4">
    <property type="entry name" value="TRANSMEMBRANE PROTEIN 106A"/>
    <property type="match status" value="1"/>
</dbReference>
<dbReference type="PANTHER" id="PTHR28556">
    <property type="entry name" value="TRANSMEMBRANE PROTEIN 106B"/>
    <property type="match status" value="1"/>
</dbReference>
<accession>A0ABQ9F9S5</accession>
<proteinExistence type="inferred from homology"/>
<evidence type="ECO:0000313" key="11">
    <source>
        <dbReference type="Proteomes" id="UP001217089"/>
    </source>
</evidence>
<feature type="compositionally biased region" description="Polar residues" evidence="6">
    <location>
        <begin position="12"/>
        <end position="35"/>
    </location>
</feature>
<dbReference type="InterPro" id="IPR048511">
    <property type="entry name" value="TMEM106_N"/>
</dbReference>
<name>A0ABQ9F9S5_TEGGR</name>
<dbReference type="InterPro" id="IPR009790">
    <property type="entry name" value="TMEM106"/>
</dbReference>
<feature type="domain" description="Transmembrane protein 106 N-terminal" evidence="9">
    <location>
        <begin position="45"/>
        <end position="88"/>
    </location>
</feature>
<comment type="caution">
    <text evidence="10">The sequence shown here is derived from an EMBL/GenBank/DDBJ whole genome shotgun (WGS) entry which is preliminary data.</text>
</comment>
<gene>
    <name evidence="10" type="ORF">KUTeg_008651</name>
</gene>
<keyword evidence="5 7" id="KW-0472">Membrane</keyword>
<feature type="region of interest" description="Disordered" evidence="6">
    <location>
        <begin position="1"/>
        <end position="38"/>
    </location>
</feature>
<evidence type="ECO:0000256" key="1">
    <source>
        <dbReference type="ARBA" id="ARBA00004308"/>
    </source>
</evidence>
<sequence length="259" mass="29343">MMEDNDRESIIRRQTSPDSSRNDNTTLPNGNTLRSPSPLGRQSGYLEFMSGSVPCPTCRGVGNIPKEQEGELVALIPLKDDRLKPRRTYLYVGLAVLICLLAAGLLLFFLLPRNVTIQSNKPLLLPQNLTINKTEKFVDFIIVNQYNLSNSNYVPVSVKNIQMTVLFDTKIMNTVNINKNEDVPIRSKIQLEVPVSISFDKDNDLSFMVDFCSNPNKWYHRNIMVFQTTVEYSYLGNTEEATLNTYQYVSCGNETITTP</sequence>
<evidence type="ECO:0008006" key="12">
    <source>
        <dbReference type="Google" id="ProtNLM"/>
    </source>
</evidence>
<evidence type="ECO:0000256" key="7">
    <source>
        <dbReference type="SAM" id="Phobius"/>
    </source>
</evidence>
<evidence type="ECO:0000313" key="10">
    <source>
        <dbReference type="EMBL" id="KAJ8314090.1"/>
    </source>
</evidence>
<evidence type="ECO:0000256" key="4">
    <source>
        <dbReference type="ARBA" id="ARBA00022989"/>
    </source>
</evidence>
<feature type="domain" description="Transmembrane protein 106 C-terminal" evidence="8">
    <location>
        <begin position="127"/>
        <end position="254"/>
    </location>
</feature>